<dbReference type="KEGG" id="tpal:117639287"/>
<evidence type="ECO:0000313" key="4">
    <source>
        <dbReference type="Proteomes" id="UP000515158"/>
    </source>
</evidence>
<keyword evidence="1 2" id="KW-0193">Cuticle</keyword>
<dbReference type="GO" id="GO:0042302">
    <property type="term" value="F:structural constituent of cuticle"/>
    <property type="evidence" value="ECO:0007669"/>
    <property type="project" value="UniProtKB-UniRule"/>
</dbReference>
<dbReference type="PROSITE" id="PS00233">
    <property type="entry name" value="CHIT_BIND_RR_1"/>
    <property type="match status" value="1"/>
</dbReference>
<protein>
    <submittedName>
        <fullName evidence="5">Cuticle protein 7-like</fullName>
    </submittedName>
</protein>
<dbReference type="Pfam" id="PF00379">
    <property type="entry name" value="Chitin_bind_4"/>
    <property type="match status" value="1"/>
</dbReference>
<accession>A0A6P8XUT0</accession>
<feature type="signal peptide" evidence="3">
    <location>
        <begin position="1"/>
        <end position="26"/>
    </location>
</feature>
<evidence type="ECO:0000256" key="1">
    <source>
        <dbReference type="ARBA" id="ARBA00022460"/>
    </source>
</evidence>
<gene>
    <name evidence="5" type="primary">LOC117639287</name>
</gene>
<evidence type="ECO:0000256" key="3">
    <source>
        <dbReference type="SAM" id="SignalP"/>
    </source>
</evidence>
<sequence length="220" mass="23121">MAVNGKLQAAAVLLPAVLAMLHVAAARPGYAPVPVHNVDYYSHPRYAFNYGVSDPHTGDHKHQSETRDGDVVKGQYSLVEPDGSVRTVDYTADSVNGFNAVVSKSGPGIHDSPAIKVPVAVPLATKVVQPVAPVAVAAKPYTTIAAEYSDIAYAPAPAPIVETAHPHLTHAALSAPAGHFQEYDVYDEAGSYLGLLGSNGHYTAAASAPHEAYSQYDGYY</sequence>
<dbReference type="RefSeq" id="XP_034230713.1">
    <property type="nucleotide sequence ID" value="XM_034374822.1"/>
</dbReference>
<keyword evidence="3" id="KW-0732">Signal</keyword>
<dbReference type="Proteomes" id="UP000515158">
    <property type="component" value="Unplaced"/>
</dbReference>
<dbReference type="GeneID" id="117639287"/>
<evidence type="ECO:0000256" key="2">
    <source>
        <dbReference type="PROSITE-ProRule" id="PRU00497"/>
    </source>
</evidence>
<proteinExistence type="predicted"/>
<keyword evidence="4" id="KW-1185">Reference proteome</keyword>
<dbReference type="AlphaFoldDB" id="A0A6P8XUT0"/>
<dbReference type="FunCoup" id="A0A6P8XUT0">
    <property type="interactions" value="43"/>
</dbReference>
<dbReference type="GO" id="GO:0005615">
    <property type="term" value="C:extracellular space"/>
    <property type="evidence" value="ECO:0007669"/>
    <property type="project" value="TreeGrafter"/>
</dbReference>
<dbReference type="InterPro" id="IPR031311">
    <property type="entry name" value="CHIT_BIND_RR_consensus"/>
</dbReference>
<dbReference type="PROSITE" id="PS51155">
    <property type="entry name" value="CHIT_BIND_RR_2"/>
    <property type="match status" value="1"/>
</dbReference>
<name>A0A6P8XUT0_THRPL</name>
<dbReference type="GO" id="GO:0031012">
    <property type="term" value="C:extracellular matrix"/>
    <property type="evidence" value="ECO:0007669"/>
    <property type="project" value="TreeGrafter"/>
</dbReference>
<dbReference type="InterPro" id="IPR051217">
    <property type="entry name" value="Insect_Cuticle_Struc_Prot"/>
</dbReference>
<dbReference type="PANTHER" id="PTHR12236:SF75">
    <property type="entry name" value="CUTICULAR PROTEIN 62BB, ISOFORM A"/>
    <property type="match status" value="1"/>
</dbReference>
<evidence type="ECO:0000313" key="5">
    <source>
        <dbReference type="RefSeq" id="XP_034230713.1"/>
    </source>
</evidence>
<feature type="chain" id="PRO_5027597763" evidence="3">
    <location>
        <begin position="27"/>
        <end position="220"/>
    </location>
</feature>
<dbReference type="OrthoDB" id="6348134at2759"/>
<dbReference type="PANTHER" id="PTHR12236">
    <property type="entry name" value="STRUCTURAL CONTITUENT OF CUTICLE"/>
    <property type="match status" value="1"/>
</dbReference>
<reference evidence="5" key="1">
    <citation type="submission" date="2025-08" db="UniProtKB">
        <authorList>
            <consortium name="RefSeq"/>
        </authorList>
    </citation>
    <scope>IDENTIFICATION</scope>
    <source>
        <tissue evidence="5">Total insect</tissue>
    </source>
</reference>
<dbReference type="InParanoid" id="A0A6P8XUT0"/>
<dbReference type="InterPro" id="IPR000618">
    <property type="entry name" value="Insect_cuticle"/>
</dbReference>
<organism evidence="5">
    <name type="scientific">Thrips palmi</name>
    <name type="common">Melon thrips</name>
    <dbReference type="NCBI Taxonomy" id="161013"/>
    <lineage>
        <taxon>Eukaryota</taxon>
        <taxon>Metazoa</taxon>
        <taxon>Ecdysozoa</taxon>
        <taxon>Arthropoda</taxon>
        <taxon>Hexapoda</taxon>
        <taxon>Insecta</taxon>
        <taxon>Pterygota</taxon>
        <taxon>Neoptera</taxon>
        <taxon>Paraneoptera</taxon>
        <taxon>Thysanoptera</taxon>
        <taxon>Terebrantia</taxon>
        <taxon>Thripoidea</taxon>
        <taxon>Thripidae</taxon>
        <taxon>Thrips</taxon>
    </lineage>
</organism>
<dbReference type="PRINTS" id="PR00947">
    <property type="entry name" value="CUTICLE"/>
</dbReference>